<dbReference type="GO" id="GO:0000902">
    <property type="term" value="P:cell morphogenesis"/>
    <property type="evidence" value="ECO:0007669"/>
    <property type="project" value="UniProtKB-UniRule"/>
</dbReference>
<evidence type="ECO:0000256" key="12">
    <source>
        <dbReference type="ARBA" id="ARBA00023315"/>
    </source>
</evidence>
<dbReference type="InterPro" id="IPR038009">
    <property type="entry name" value="GlmU_C_LbH"/>
</dbReference>
<dbReference type="GO" id="GO:0009245">
    <property type="term" value="P:lipid A biosynthetic process"/>
    <property type="evidence" value="ECO:0007669"/>
    <property type="project" value="UniProtKB-UniRule"/>
</dbReference>
<proteinExistence type="inferred from homology"/>
<comment type="pathway">
    <text evidence="1 17">Nucleotide-sugar biosynthesis; UDP-N-acetyl-alpha-D-glucosamine biosynthesis; N-acetyl-alpha-D-glucosamine 1-phosphate from alpha-D-glucosamine 6-phosphate (route II): step 2/2.</text>
</comment>
<dbReference type="RefSeq" id="WP_093752361.1">
    <property type="nucleotide sequence ID" value="NZ_BSYN01000007.1"/>
</dbReference>
<sequence length="460" mass="50938">MNISIILAAGEGTRMKSKIPKVLHKICGKPMLEYVLRASKNANIEKNYVIVGHMGDKVKEEFNEWDVVFKTQPIGEEYPYGTGYAVMQAIDYIEDHSNVVILYGDTPLITGETIKKLIDYHENNGYDGTVLTAHLEDPTGYGRIVRDSKGQILKIVEHKDATEEELKIKEINSGIYCFKGEKLKRALNNITNDNAQGEYYITDVITILKEEGSRVGAYAIEDSNEIHGINSRVQLSFSERIMRERINKEHMEKGVTIINPQNTYIEPDVIIGNDSIIYPGTVITGKSIIGEDCIIGENCRIEDSKIGNGVQIYSSTITESTVGDECKIGPYAHLRPNSHLGNKIKIGNFVEVKNSTIGDNSKAGHLAYIGDADVGKNVNIGCGVVFVNYNGRSKFRSLVEDNAFIGSNTNLVAPVIVRKWGYVAAGSTITEEVGEGCLSIARARQINKDGWVERKGLKRE</sequence>
<keyword evidence="9 17" id="KW-0133">Cell shape</keyword>
<evidence type="ECO:0000256" key="16">
    <source>
        <dbReference type="ARBA" id="ARBA00049628"/>
    </source>
</evidence>
<feature type="binding site" evidence="17">
    <location>
        <position position="230"/>
    </location>
    <ligand>
        <name>UDP-N-acetyl-alpha-D-glucosamine</name>
        <dbReference type="ChEBI" id="CHEBI:57705"/>
    </ligand>
</feature>
<dbReference type="SUPFAM" id="SSF53448">
    <property type="entry name" value="Nucleotide-diphospho-sugar transferases"/>
    <property type="match status" value="1"/>
</dbReference>
<dbReference type="GO" id="GO:0009252">
    <property type="term" value="P:peptidoglycan biosynthetic process"/>
    <property type="evidence" value="ECO:0007669"/>
    <property type="project" value="UniProtKB-UniRule"/>
</dbReference>
<accession>A0A1H2XPB5</accession>
<dbReference type="NCBIfam" id="TIGR01173">
    <property type="entry name" value="glmU"/>
    <property type="match status" value="1"/>
</dbReference>
<feature type="binding site" evidence="17">
    <location>
        <position position="368"/>
    </location>
    <ligand>
        <name>UDP-N-acetyl-alpha-D-glucosamine</name>
        <dbReference type="ChEBI" id="CHEBI:57705"/>
    </ligand>
</feature>
<feature type="region of interest" description="Pyrophosphorylase" evidence="17">
    <location>
        <begin position="1"/>
        <end position="232"/>
    </location>
</feature>
<keyword evidence="8 17" id="KW-0460">Magnesium</keyword>
<evidence type="ECO:0000313" key="21">
    <source>
        <dbReference type="Proteomes" id="UP000198828"/>
    </source>
</evidence>
<comment type="catalytic activity">
    <reaction evidence="15 17">
        <text>N-acetyl-alpha-D-glucosamine 1-phosphate + UTP + H(+) = UDP-N-acetyl-alpha-D-glucosamine + diphosphate</text>
        <dbReference type="Rhea" id="RHEA:13509"/>
        <dbReference type="ChEBI" id="CHEBI:15378"/>
        <dbReference type="ChEBI" id="CHEBI:33019"/>
        <dbReference type="ChEBI" id="CHEBI:46398"/>
        <dbReference type="ChEBI" id="CHEBI:57705"/>
        <dbReference type="ChEBI" id="CHEBI:57776"/>
        <dbReference type="EC" id="2.7.7.23"/>
    </reaction>
</comment>
<feature type="binding site" evidence="17">
    <location>
        <position position="157"/>
    </location>
    <ligand>
        <name>UDP-N-acetyl-alpha-D-glucosamine</name>
        <dbReference type="ChEBI" id="CHEBI:57705"/>
    </ligand>
</feature>
<dbReference type="OrthoDB" id="9775031at2"/>
<dbReference type="InterPro" id="IPR005835">
    <property type="entry name" value="NTP_transferase_dom"/>
</dbReference>
<feature type="domain" description="Nucleotidyl transferase" evidence="18">
    <location>
        <begin position="4"/>
        <end position="219"/>
    </location>
</feature>
<comment type="cofactor">
    <cofactor evidence="17">
        <name>Mg(2+)</name>
        <dbReference type="ChEBI" id="CHEBI:18420"/>
    </cofactor>
    <text evidence="17">Binds 1 Mg(2+) ion per subunit.</text>
</comment>
<evidence type="ECO:0000256" key="14">
    <source>
        <dbReference type="ARBA" id="ARBA00048247"/>
    </source>
</evidence>
<gene>
    <name evidence="17" type="primary">glmU</name>
    <name evidence="20" type="ORF">SAMN05660923_01497</name>
</gene>
<dbReference type="InterPro" id="IPR029044">
    <property type="entry name" value="Nucleotide-diphossugar_trans"/>
</dbReference>
<evidence type="ECO:0000256" key="8">
    <source>
        <dbReference type="ARBA" id="ARBA00022842"/>
    </source>
</evidence>
<dbReference type="CDD" id="cd03353">
    <property type="entry name" value="LbH_GlmU_C"/>
    <property type="match status" value="1"/>
</dbReference>
<feature type="binding site" evidence="17">
    <location>
        <position position="407"/>
    </location>
    <ligand>
        <name>acetyl-CoA</name>
        <dbReference type="ChEBI" id="CHEBI:57288"/>
    </ligand>
</feature>
<keyword evidence="11 17" id="KW-0511">Multifunctional enzyme</keyword>
<keyword evidence="12 17" id="KW-0012">Acyltransferase</keyword>
<dbReference type="InterPro" id="IPR011004">
    <property type="entry name" value="Trimer_LpxA-like_sf"/>
</dbReference>
<keyword evidence="7 17" id="KW-0677">Repeat</keyword>
<feature type="binding site" evidence="17">
    <location>
        <position position="230"/>
    </location>
    <ligand>
        <name>Mg(2+)</name>
        <dbReference type="ChEBI" id="CHEBI:18420"/>
    </ligand>
</feature>
<name>A0A1H2XPB5_9FIRM</name>
<dbReference type="EMBL" id="FNNG01000005">
    <property type="protein sequence ID" value="SDW94693.1"/>
    <property type="molecule type" value="Genomic_DNA"/>
</dbReference>
<evidence type="ECO:0000256" key="10">
    <source>
        <dbReference type="ARBA" id="ARBA00022984"/>
    </source>
</evidence>
<dbReference type="UniPathway" id="UPA00113">
    <property type="reaction ID" value="UER00532"/>
</dbReference>
<dbReference type="Proteomes" id="UP000198828">
    <property type="component" value="Unassembled WGS sequence"/>
</dbReference>
<feature type="binding site" evidence="17">
    <location>
        <position position="353"/>
    </location>
    <ligand>
        <name>UDP-N-acetyl-alpha-D-glucosamine</name>
        <dbReference type="ChEBI" id="CHEBI:57705"/>
    </ligand>
</feature>
<keyword evidence="6 17" id="KW-0479">Metal-binding</keyword>
<evidence type="ECO:0000256" key="4">
    <source>
        <dbReference type="ARBA" id="ARBA00022679"/>
    </source>
</evidence>
<comment type="subunit">
    <text evidence="17">Homotrimer.</text>
</comment>
<keyword evidence="5 17" id="KW-0548">Nucleotidyltransferase</keyword>
<keyword evidence="3 17" id="KW-0963">Cytoplasm</keyword>
<feature type="binding site" evidence="17">
    <location>
        <position position="21"/>
    </location>
    <ligand>
        <name>UDP-N-acetyl-alpha-D-glucosamine</name>
        <dbReference type="ChEBI" id="CHEBI:57705"/>
    </ligand>
</feature>
<dbReference type="EC" id="2.3.1.157" evidence="17"/>
<dbReference type="PANTHER" id="PTHR43584">
    <property type="entry name" value="NUCLEOTIDYL TRANSFERASE"/>
    <property type="match status" value="1"/>
</dbReference>
<dbReference type="GO" id="GO:0008360">
    <property type="term" value="P:regulation of cell shape"/>
    <property type="evidence" value="ECO:0007669"/>
    <property type="project" value="UniProtKB-KW"/>
</dbReference>
<feature type="binding site" evidence="17">
    <location>
        <position position="442"/>
    </location>
    <ligand>
        <name>acetyl-CoA</name>
        <dbReference type="ChEBI" id="CHEBI:57288"/>
    </ligand>
</feature>
<dbReference type="GO" id="GO:0006048">
    <property type="term" value="P:UDP-N-acetylglucosamine biosynthetic process"/>
    <property type="evidence" value="ECO:0007669"/>
    <property type="project" value="UniProtKB-UniPathway"/>
</dbReference>
<dbReference type="InterPro" id="IPR005882">
    <property type="entry name" value="Bifunctional_GlmU"/>
</dbReference>
<evidence type="ECO:0000256" key="11">
    <source>
        <dbReference type="ARBA" id="ARBA00023268"/>
    </source>
</evidence>
<dbReference type="HAMAP" id="MF_01631">
    <property type="entry name" value="GlmU"/>
    <property type="match status" value="1"/>
</dbReference>
<evidence type="ECO:0000256" key="13">
    <source>
        <dbReference type="ARBA" id="ARBA00023316"/>
    </source>
</evidence>
<feature type="binding site" evidence="17">
    <location>
        <position position="105"/>
    </location>
    <ligand>
        <name>Mg(2+)</name>
        <dbReference type="ChEBI" id="CHEBI:18420"/>
    </ligand>
</feature>
<dbReference type="UniPathway" id="UPA00973"/>
<feature type="binding site" evidence="17">
    <location>
        <position position="142"/>
    </location>
    <ligand>
        <name>UDP-N-acetyl-alpha-D-glucosamine</name>
        <dbReference type="ChEBI" id="CHEBI:57705"/>
    </ligand>
</feature>
<evidence type="ECO:0000256" key="3">
    <source>
        <dbReference type="ARBA" id="ARBA00022490"/>
    </source>
</evidence>
<dbReference type="Pfam" id="PF00483">
    <property type="entry name" value="NTP_transferase"/>
    <property type="match status" value="1"/>
</dbReference>
<comment type="function">
    <text evidence="16 17">Catalyzes the last two sequential reactions in the de novo biosynthetic pathway for UDP-N-acetylglucosamine (UDP-GlcNAc). The C-terminal domain catalyzes the transfer of acetyl group from acetyl coenzyme A to glucosamine-1-phosphate (GlcN-1-P) to produce N-acetylglucosamine-1-phosphate (GlcNAc-1-P), which is converted into UDP-GlcNAc by the transfer of uridine 5-monophosphate (from uridine 5-triphosphate), a reaction catalyzed by the N-terminal domain.</text>
</comment>
<feature type="region of interest" description="Linker" evidence="17">
    <location>
        <begin position="233"/>
        <end position="253"/>
    </location>
</feature>
<dbReference type="Gene3D" id="3.90.550.10">
    <property type="entry name" value="Spore Coat Polysaccharide Biosynthesis Protein SpsA, Chain A"/>
    <property type="match status" value="1"/>
</dbReference>
<comment type="similarity">
    <text evidence="17">In the C-terminal section; belongs to the transferase hexapeptide repeat family.</text>
</comment>
<protein>
    <recommendedName>
        <fullName evidence="17">Bifunctional protein GlmU</fullName>
    </recommendedName>
    <domain>
        <recommendedName>
            <fullName evidence="17">UDP-N-acetylglucosamine pyrophosphorylase</fullName>
            <ecNumber evidence="17">2.7.7.23</ecNumber>
        </recommendedName>
        <alternativeName>
            <fullName evidence="17">N-acetylglucosamine-1-phosphate uridyltransferase</fullName>
        </alternativeName>
    </domain>
    <domain>
        <recommendedName>
            <fullName evidence="17">Glucosamine-1-phosphate N-acetyltransferase</fullName>
            <ecNumber evidence="17">2.3.1.157</ecNumber>
        </recommendedName>
    </domain>
</protein>
<evidence type="ECO:0000256" key="17">
    <source>
        <dbReference type="HAMAP-Rule" id="MF_01631"/>
    </source>
</evidence>
<feature type="domain" description="Mannose-1-phosphate guanyltransferase C-terminal" evidence="19">
    <location>
        <begin position="266"/>
        <end position="344"/>
    </location>
</feature>
<evidence type="ECO:0000256" key="6">
    <source>
        <dbReference type="ARBA" id="ARBA00022723"/>
    </source>
</evidence>
<feature type="binding site" evidence="17">
    <location>
        <begin position="388"/>
        <end position="389"/>
    </location>
    <ligand>
        <name>acetyl-CoA</name>
        <dbReference type="ChEBI" id="CHEBI:57288"/>
    </ligand>
</feature>
<dbReference type="GO" id="GO:0005737">
    <property type="term" value="C:cytoplasm"/>
    <property type="evidence" value="ECO:0007669"/>
    <property type="project" value="UniProtKB-SubCell"/>
</dbReference>
<comment type="caution">
    <text evidence="17">Lacks conserved residue(s) required for the propagation of feature annotation.</text>
</comment>
<evidence type="ECO:0000259" key="19">
    <source>
        <dbReference type="Pfam" id="PF25087"/>
    </source>
</evidence>
<feature type="binding site" evidence="17">
    <location>
        <position position="425"/>
    </location>
    <ligand>
        <name>acetyl-CoA</name>
        <dbReference type="ChEBI" id="CHEBI:57288"/>
    </ligand>
</feature>
<comment type="catalytic activity">
    <reaction evidence="14 17">
        <text>alpha-D-glucosamine 1-phosphate + acetyl-CoA = N-acetyl-alpha-D-glucosamine 1-phosphate + CoA + H(+)</text>
        <dbReference type="Rhea" id="RHEA:13725"/>
        <dbReference type="ChEBI" id="CHEBI:15378"/>
        <dbReference type="ChEBI" id="CHEBI:57287"/>
        <dbReference type="ChEBI" id="CHEBI:57288"/>
        <dbReference type="ChEBI" id="CHEBI:57776"/>
        <dbReference type="ChEBI" id="CHEBI:58516"/>
        <dbReference type="EC" id="2.3.1.157"/>
    </reaction>
</comment>
<evidence type="ECO:0000313" key="20">
    <source>
        <dbReference type="EMBL" id="SDW94693.1"/>
    </source>
</evidence>
<keyword evidence="13 17" id="KW-0961">Cell wall biogenesis/degradation</keyword>
<evidence type="ECO:0000256" key="1">
    <source>
        <dbReference type="ARBA" id="ARBA00005166"/>
    </source>
</evidence>
<reference evidence="20 21" key="1">
    <citation type="submission" date="2016-10" db="EMBL/GenBank/DDBJ databases">
        <authorList>
            <person name="de Groot N.N."/>
        </authorList>
    </citation>
    <scope>NUCLEOTIDE SEQUENCE [LARGE SCALE GENOMIC DNA]</scope>
    <source>
        <strain evidence="20 21">DSM 23310</strain>
    </source>
</reference>
<dbReference type="GO" id="GO:0071555">
    <property type="term" value="P:cell wall organization"/>
    <property type="evidence" value="ECO:0007669"/>
    <property type="project" value="UniProtKB-KW"/>
</dbReference>
<feature type="binding site" evidence="17">
    <location>
        <position position="379"/>
    </location>
    <ligand>
        <name>UDP-N-acetyl-alpha-D-glucosamine</name>
        <dbReference type="ChEBI" id="CHEBI:57705"/>
    </ligand>
</feature>
<feature type="region of interest" description="N-acetyltransferase" evidence="17">
    <location>
        <begin position="254"/>
        <end position="460"/>
    </location>
</feature>
<dbReference type="InterPro" id="IPR050065">
    <property type="entry name" value="GlmU-like"/>
</dbReference>
<feature type="binding site" evidence="17">
    <location>
        <begin position="81"/>
        <end position="82"/>
    </location>
    <ligand>
        <name>UDP-N-acetyl-alpha-D-glucosamine</name>
        <dbReference type="ChEBI" id="CHEBI:57705"/>
    </ligand>
</feature>
<dbReference type="SUPFAM" id="SSF51161">
    <property type="entry name" value="Trimeric LpxA-like enzymes"/>
    <property type="match status" value="1"/>
</dbReference>
<feature type="binding site" evidence="17">
    <location>
        <begin position="103"/>
        <end position="105"/>
    </location>
    <ligand>
        <name>UDP-N-acetyl-alpha-D-glucosamine</name>
        <dbReference type="ChEBI" id="CHEBI:57705"/>
    </ligand>
</feature>
<evidence type="ECO:0000256" key="5">
    <source>
        <dbReference type="ARBA" id="ARBA00022695"/>
    </source>
</evidence>
<dbReference type="GO" id="GO:0003977">
    <property type="term" value="F:UDP-N-acetylglucosamine diphosphorylase activity"/>
    <property type="evidence" value="ECO:0007669"/>
    <property type="project" value="UniProtKB-UniRule"/>
</dbReference>
<dbReference type="InterPro" id="IPR056729">
    <property type="entry name" value="GMPPB_C"/>
</dbReference>
<dbReference type="NCBIfam" id="NF010934">
    <property type="entry name" value="PRK14354.1"/>
    <property type="match status" value="1"/>
</dbReference>
<evidence type="ECO:0000256" key="15">
    <source>
        <dbReference type="ARBA" id="ARBA00048493"/>
    </source>
</evidence>
<dbReference type="Gene3D" id="2.160.10.10">
    <property type="entry name" value="Hexapeptide repeat proteins"/>
    <property type="match status" value="1"/>
</dbReference>
<evidence type="ECO:0000256" key="2">
    <source>
        <dbReference type="ARBA" id="ARBA00005208"/>
    </source>
</evidence>
<dbReference type="AlphaFoldDB" id="A0A1H2XPB5"/>
<dbReference type="GO" id="GO:0016020">
    <property type="term" value="C:membrane"/>
    <property type="evidence" value="ECO:0007669"/>
    <property type="project" value="GOC"/>
</dbReference>
<feature type="binding site" evidence="17">
    <location>
        <position position="335"/>
    </location>
    <ligand>
        <name>UDP-N-acetyl-alpha-D-glucosamine</name>
        <dbReference type="ChEBI" id="CHEBI:57705"/>
    </ligand>
</feature>
<comment type="pathway">
    <text evidence="17">Bacterial outer membrane biogenesis; LPS lipid A biosynthesis.</text>
</comment>
<keyword evidence="4 17" id="KW-0808">Transferase</keyword>
<organism evidence="20 21">
    <name type="scientific">Tepidimicrobium xylanilyticum</name>
    <dbReference type="NCBI Taxonomy" id="1123352"/>
    <lineage>
        <taxon>Bacteria</taxon>
        <taxon>Bacillati</taxon>
        <taxon>Bacillota</taxon>
        <taxon>Tissierellia</taxon>
        <taxon>Tissierellales</taxon>
        <taxon>Tepidimicrobiaceae</taxon>
        <taxon>Tepidimicrobium</taxon>
    </lineage>
</organism>
<dbReference type="GO" id="GO:0019134">
    <property type="term" value="F:glucosamine-1-phosphate N-acetyltransferase activity"/>
    <property type="evidence" value="ECO:0007669"/>
    <property type="project" value="UniProtKB-UniRule"/>
</dbReference>
<dbReference type="PANTHER" id="PTHR43584:SF3">
    <property type="entry name" value="BIFUNCTIONAL PROTEIN GLMU"/>
    <property type="match status" value="1"/>
</dbReference>
<keyword evidence="21" id="KW-1185">Reference proteome</keyword>
<dbReference type="Pfam" id="PF25087">
    <property type="entry name" value="GMPPB_C"/>
    <property type="match status" value="1"/>
</dbReference>
<dbReference type="GO" id="GO:0000287">
    <property type="term" value="F:magnesium ion binding"/>
    <property type="evidence" value="ECO:0007669"/>
    <property type="project" value="UniProtKB-UniRule"/>
</dbReference>
<comment type="pathway">
    <text evidence="2 17">Nucleotide-sugar biosynthesis; UDP-N-acetyl-alpha-D-glucosamine biosynthesis; UDP-N-acetyl-alpha-D-glucosamine from N-acetyl-alpha-D-glucosamine 1-phosphate: step 1/1.</text>
</comment>
<evidence type="ECO:0000256" key="7">
    <source>
        <dbReference type="ARBA" id="ARBA00022737"/>
    </source>
</evidence>
<evidence type="ECO:0000259" key="18">
    <source>
        <dbReference type="Pfam" id="PF00483"/>
    </source>
</evidence>
<evidence type="ECO:0000256" key="9">
    <source>
        <dbReference type="ARBA" id="ARBA00022960"/>
    </source>
</evidence>
<feature type="binding site" evidence="17">
    <location>
        <position position="172"/>
    </location>
    <ligand>
        <name>UDP-N-acetyl-alpha-D-glucosamine</name>
        <dbReference type="ChEBI" id="CHEBI:57705"/>
    </ligand>
</feature>
<dbReference type="EC" id="2.7.7.23" evidence="17"/>
<feature type="active site" description="Proton acceptor" evidence="17">
    <location>
        <position position="365"/>
    </location>
</feature>
<dbReference type="CDD" id="cd02540">
    <property type="entry name" value="GT2_GlmU_N_bac"/>
    <property type="match status" value="1"/>
</dbReference>
<comment type="similarity">
    <text evidence="17">In the N-terminal section; belongs to the N-acetylglucosamine-1-phosphate uridyltransferase family.</text>
</comment>
<keyword evidence="10 17" id="KW-0573">Peptidoglycan synthesis</keyword>
<comment type="subcellular location">
    <subcellularLocation>
        <location evidence="17">Cytoplasm</location>
    </subcellularLocation>
</comment>
<feature type="binding site" evidence="17">
    <location>
        <begin position="7"/>
        <end position="10"/>
    </location>
    <ligand>
        <name>UDP-N-acetyl-alpha-D-glucosamine</name>
        <dbReference type="ChEBI" id="CHEBI:57705"/>
    </ligand>
</feature>